<dbReference type="EMBL" id="FOCO01000016">
    <property type="protein sequence ID" value="SEN51383.1"/>
    <property type="molecule type" value="Genomic_DNA"/>
</dbReference>
<protein>
    <submittedName>
        <fullName evidence="4">Glycosyltransferase involved in cell wall bisynthesis</fullName>
    </submittedName>
</protein>
<evidence type="ECO:0000259" key="2">
    <source>
        <dbReference type="Pfam" id="PF00534"/>
    </source>
</evidence>
<name>A0A1H8H551_9RHOB</name>
<dbReference type="OrthoDB" id="9790710at2"/>
<dbReference type="Pfam" id="PF13439">
    <property type="entry name" value="Glyco_transf_4"/>
    <property type="match status" value="1"/>
</dbReference>
<dbReference type="InterPro" id="IPR028098">
    <property type="entry name" value="Glyco_trans_4-like_N"/>
</dbReference>
<proteinExistence type="predicted"/>
<evidence type="ECO:0000256" key="1">
    <source>
        <dbReference type="ARBA" id="ARBA00022679"/>
    </source>
</evidence>
<dbReference type="RefSeq" id="WP_050519299.1">
    <property type="nucleotide sequence ID" value="NZ_FOCO01000016.1"/>
</dbReference>
<evidence type="ECO:0000313" key="5">
    <source>
        <dbReference type="Proteomes" id="UP000183002"/>
    </source>
</evidence>
<accession>A0A1H8H551</accession>
<sequence length="355" mass="37582">MILQKAAFAIPGDYTTLTGGYIYERRLLEGLQAQGRDVAHIVLGGSFPTPTAADMADAAAQLTALAPDRPLIMDGLVFGSIDPNILARMAAPIVAMIHHPLAHESGLDAGLRAHFLETERANLTHTAHVLVPSPHTAALLQSDYGVEASRITIVRPGTDRPGVDLSCGQRAKATSPLILSVGIAHPRKGHDILLRALSMLLHRDWQAVIIGSRYDEGHARALDALHAYLGLAGRVKLAGRVSADELAQNYADAQIFALATRYEGYGIVFDEALSYGLPIVSCNTGAVPDTVPSTAGLLVPAENADAFANALDRMLTDVDLRGAMAQASSRFGAALPSWDDAAALVGTVLDRLVRL</sequence>
<gene>
    <name evidence="4" type="ORF">SAMN05216227_101613</name>
</gene>
<feature type="domain" description="Glycosyl transferase family 1" evidence="2">
    <location>
        <begin position="172"/>
        <end position="328"/>
    </location>
</feature>
<dbReference type="PANTHER" id="PTHR46401">
    <property type="entry name" value="GLYCOSYLTRANSFERASE WBBK-RELATED"/>
    <property type="match status" value="1"/>
</dbReference>
<dbReference type="Proteomes" id="UP000183002">
    <property type="component" value="Unassembled WGS sequence"/>
</dbReference>
<dbReference type="InterPro" id="IPR001296">
    <property type="entry name" value="Glyco_trans_1"/>
</dbReference>
<feature type="domain" description="Glycosyltransferase subfamily 4-like N-terminal" evidence="3">
    <location>
        <begin position="88"/>
        <end position="159"/>
    </location>
</feature>
<keyword evidence="1 4" id="KW-0808">Transferase</keyword>
<dbReference type="PANTHER" id="PTHR46401:SF2">
    <property type="entry name" value="GLYCOSYLTRANSFERASE WBBK-RELATED"/>
    <property type="match status" value="1"/>
</dbReference>
<keyword evidence="5" id="KW-1185">Reference proteome</keyword>
<organism evidence="4 5">
    <name type="scientific">Pseudorhodobacter antarcticus</name>
    <dbReference type="NCBI Taxonomy" id="1077947"/>
    <lineage>
        <taxon>Bacteria</taxon>
        <taxon>Pseudomonadati</taxon>
        <taxon>Pseudomonadota</taxon>
        <taxon>Alphaproteobacteria</taxon>
        <taxon>Rhodobacterales</taxon>
        <taxon>Paracoccaceae</taxon>
        <taxon>Pseudorhodobacter</taxon>
    </lineage>
</organism>
<dbReference type="STRING" id="1077947.SAMN05216227_101613"/>
<reference evidence="4 5" key="1">
    <citation type="submission" date="2016-10" db="EMBL/GenBank/DDBJ databases">
        <authorList>
            <person name="de Groot N.N."/>
        </authorList>
    </citation>
    <scope>NUCLEOTIDE SEQUENCE [LARGE SCALE GENOMIC DNA]</scope>
    <source>
        <strain evidence="4 5">CGMCC 1.10836</strain>
    </source>
</reference>
<dbReference type="Pfam" id="PF00534">
    <property type="entry name" value="Glycos_transf_1"/>
    <property type="match status" value="1"/>
</dbReference>
<dbReference type="GO" id="GO:0009103">
    <property type="term" value="P:lipopolysaccharide biosynthetic process"/>
    <property type="evidence" value="ECO:0007669"/>
    <property type="project" value="TreeGrafter"/>
</dbReference>
<dbReference type="GO" id="GO:0016757">
    <property type="term" value="F:glycosyltransferase activity"/>
    <property type="evidence" value="ECO:0007669"/>
    <property type="project" value="InterPro"/>
</dbReference>
<evidence type="ECO:0000313" key="4">
    <source>
        <dbReference type="EMBL" id="SEN51383.1"/>
    </source>
</evidence>
<dbReference type="CDD" id="cd03801">
    <property type="entry name" value="GT4_PimA-like"/>
    <property type="match status" value="1"/>
</dbReference>
<dbReference type="SUPFAM" id="SSF53756">
    <property type="entry name" value="UDP-Glycosyltransferase/glycogen phosphorylase"/>
    <property type="match status" value="1"/>
</dbReference>
<dbReference type="AlphaFoldDB" id="A0A1H8H551"/>
<evidence type="ECO:0000259" key="3">
    <source>
        <dbReference type="Pfam" id="PF13439"/>
    </source>
</evidence>
<dbReference type="Gene3D" id="3.40.50.2000">
    <property type="entry name" value="Glycogen Phosphorylase B"/>
    <property type="match status" value="2"/>
</dbReference>